<evidence type="ECO:0000259" key="1">
    <source>
        <dbReference type="Pfam" id="PF01425"/>
    </source>
</evidence>
<dbReference type="Gene3D" id="3.90.1300.10">
    <property type="entry name" value="Amidase signature (AS) domain"/>
    <property type="match status" value="1"/>
</dbReference>
<dbReference type="AlphaFoldDB" id="A0A8H7NVY7"/>
<reference evidence="2" key="1">
    <citation type="submission" date="2020-11" db="EMBL/GenBank/DDBJ databases">
        <authorList>
            <person name="Koelle M."/>
            <person name="Horta M.A.C."/>
            <person name="Nowrousian M."/>
            <person name="Ohm R.A."/>
            <person name="Benz P."/>
            <person name="Pilgard A."/>
        </authorList>
    </citation>
    <scope>NUCLEOTIDE SEQUENCE</scope>
    <source>
        <strain evidence="2">FPRL280</strain>
    </source>
</reference>
<dbReference type="SUPFAM" id="SSF75304">
    <property type="entry name" value="Amidase signature (AS) enzymes"/>
    <property type="match status" value="1"/>
</dbReference>
<dbReference type="EMBL" id="JADOXO010000346">
    <property type="protein sequence ID" value="KAF9806129.1"/>
    <property type="molecule type" value="Genomic_DNA"/>
</dbReference>
<accession>A0A8H7NVY7</accession>
<evidence type="ECO:0000313" key="3">
    <source>
        <dbReference type="Proteomes" id="UP000639403"/>
    </source>
</evidence>
<dbReference type="InterPro" id="IPR036928">
    <property type="entry name" value="AS_sf"/>
</dbReference>
<feature type="domain" description="Amidase" evidence="1">
    <location>
        <begin position="1"/>
        <end position="392"/>
    </location>
</feature>
<name>A0A8H7NVY7_9APHY</name>
<comment type="caution">
    <text evidence="2">The sequence shown here is derived from an EMBL/GenBank/DDBJ whole genome shotgun (WGS) entry which is preliminary data.</text>
</comment>
<dbReference type="PANTHER" id="PTHR42678">
    <property type="entry name" value="AMIDASE"/>
    <property type="match status" value="1"/>
</dbReference>
<dbReference type="Pfam" id="PF01425">
    <property type="entry name" value="Amidase"/>
    <property type="match status" value="1"/>
</dbReference>
<organism evidence="2 3">
    <name type="scientific">Rhodonia placenta</name>
    <dbReference type="NCBI Taxonomy" id="104341"/>
    <lineage>
        <taxon>Eukaryota</taxon>
        <taxon>Fungi</taxon>
        <taxon>Dikarya</taxon>
        <taxon>Basidiomycota</taxon>
        <taxon>Agaricomycotina</taxon>
        <taxon>Agaricomycetes</taxon>
        <taxon>Polyporales</taxon>
        <taxon>Adustoporiaceae</taxon>
        <taxon>Rhodonia</taxon>
    </lineage>
</organism>
<protein>
    <recommendedName>
        <fullName evidence="1">Amidase domain-containing protein</fullName>
    </recommendedName>
</protein>
<sequence length="427" mass="45568">MNTTAGSYALHGSVVPDDATVSAKLRAAGAILLGKASLSEWAHWRGKIPSGFCGLAGQCTNPYVPLGNPSGSSSGSGVAMAIGLAAGSLGSETDGSIISPSSHNNIVGIKPTVGLTSRAGVVPISEHQDSVGPMCRTVTDVAIILGAIVGPDPRDNYSLAQPAVVPDYTQALRADGLKGARLGVPRNAFENSDVNHVIEFNKALEIMRGLGATIVDPADFEGHAGEWDPNRLWELEARVLCGDFKVNVEQYISKLIEVPTGVKTLNDIIEFNKTHADKELIEPFWADQVTLEESDLAKQDATYWHALLHDYEMGREKGIDGALKQYNLDAILMPTSKASRPAAVAGYPVMSVPLGFQPADVALEAANPTRMNGPNMPFGIAFLGTAYSEFNLIKYAYAYEQGTHVRLRQKAYPEAIPKTQLKDVVGK</sequence>
<reference evidence="2" key="2">
    <citation type="journal article" name="Front. Microbiol.">
        <title>Degradative Capacity of Two Strains of Rhodonia placenta: From Phenotype to Genotype.</title>
        <authorList>
            <person name="Kolle M."/>
            <person name="Horta M.A.C."/>
            <person name="Nowrousian M."/>
            <person name="Ohm R.A."/>
            <person name="Benz J.P."/>
            <person name="Pilgard A."/>
        </authorList>
    </citation>
    <scope>NUCLEOTIDE SEQUENCE</scope>
    <source>
        <strain evidence="2">FPRL280</strain>
    </source>
</reference>
<dbReference type="InterPro" id="IPR023631">
    <property type="entry name" value="Amidase_dom"/>
</dbReference>
<proteinExistence type="predicted"/>
<dbReference type="PANTHER" id="PTHR42678:SF34">
    <property type="entry name" value="OS04G0183300 PROTEIN"/>
    <property type="match status" value="1"/>
</dbReference>
<evidence type="ECO:0000313" key="2">
    <source>
        <dbReference type="EMBL" id="KAF9806129.1"/>
    </source>
</evidence>
<dbReference type="Proteomes" id="UP000639403">
    <property type="component" value="Unassembled WGS sequence"/>
</dbReference>
<gene>
    <name evidence="2" type="ORF">IEO21_08811</name>
</gene>